<organism evidence="3 4">
    <name type="scientific">Chaetoceros tenuissimus</name>
    <dbReference type="NCBI Taxonomy" id="426638"/>
    <lineage>
        <taxon>Eukaryota</taxon>
        <taxon>Sar</taxon>
        <taxon>Stramenopiles</taxon>
        <taxon>Ochrophyta</taxon>
        <taxon>Bacillariophyta</taxon>
        <taxon>Coscinodiscophyceae</taxon>
        <taxon>Chaetocerotophycidae</taxon>
        <taxon>Chaetocerotales</taxon>
        <taxon>Chaetocerotaceae</taxon>
        <taxon>Chaetoceros</taxon>
    </lineage>
</organism>
<name>A0AAD3D6B0_9STRA</name>
<dbReference type="AlphaFoldDB" id="A0AAD3D6B0"/>
<gene>
    <name evidence="3" type="ORF">CTEN210_13962</name>
</gene>
<keyword evidence="2" id="KW-0732">Signal</keyword>
<accession>A0AAD3D6B0</accession>
<evidence type="ECO:0000313" key="3">
    <source>
        <dbReference type="EMBL" id="GFH57486.1"/>
    </source>
</evidence>
<protein>
    <recommendedName>
        <fullName evidence="5">Fructose-bisphosphate aldolase</fullName>
    </recommendedName>
</protein>
<keyword evidence="4" id="KW-1185">Reference proteome</keyword>
<dbReference type="Proteomes" id="UP001054902">
    <property type="component" value="Unassembled WGS sequence"/>
</dbReference>
<evidence type="ECO:0000313" key="4">
    <source>
        <dbReference type="Proteomes" id="UP001054902"/>
    </source>
</evidence>
<feature type="signal peptide" evidence="2">
    <location>
        <begin position="1"/>
        <end position="16"/>
    </location>
</feature>
<dbReference type="EMBL" id="BLLK01000058">
    <property type="protein sequence ID" value="GFH57486.1"/>
    <property type="molecule type" value="Genomic_DNA"/>
</dbReference>
<comment type="caution">
    <text evidence="3">The sequence shown here is derived from an EMBL/GenBank/DDBJ whole genome shotgun (WGS) entry which is preliminary data.</text>
</comment>
<feature type="region of interest" description="Disordered" evidence="1">
    <location>
        <begin position="335"/>
        <end position="358"/>
    </location>
</feature>
<reference evidence="3 4" key="1">
    <citation type="journal article" date="2021" name="Sci. Rep.">
        <title>The genome of the diatom Chaetoceros tenuissimus carries an ancient integrated fragment of an extant virus.</title>
        <authorList>
            <person name="Hongo Y."/>
            <person name="Kimura K."/>
            <person name="Takaki Y."/>
            <person name="Yoshida Y."/>
            <person name="Baba S."/>
            <person name="Kobayashi G."/>
            <person name="Nagasaki K."/>
            <person name="Hano T."/>
            <person name="Tomaru Y."/>
        </authorList>
    </citation>
    <scope>NUCLEOTIDE SEQUENCE [LARGE SCALE GENOMIC DNA]</scope>
    <source>
        <strain evidence="3 4">NIES-3715</strain>
    </source>
</reference>
<proteinExistence type="predicted"/>
<evidence type="ECO:0000256" key="2">
    <source>
        <dbReference type="SAM" id="SignalP"/>
    </source>
</evidence>
<feature type="chain" id="PRO_5042054644" description="Fructose-bisphosphate aldolase" evidence="2">
    <location>
        <begin position="17"/>
        <end position="358"/>
    </location>
</feature>
<sequence>MKISALFILILAQASALAPSYERNHSILQQSLSSIANKLTLSPEIIIPEPSDPTALLLQKTEIEKMSNSLRVKAKANAAFLSGSVGNIATFCAEQETARGNFPGPLPIIYCGEGDYKELAEKGTAGVLFSLNGEISDADSMDLTGLKDTFEQVKECGMALIPELVLSKENEWSEDDVKAIVDKVVEECGGNDPAAILLTLGAIADDEESEEVDESDDDDEDAATSISLPSVAKDLSKRIPILGSVRAVAGGGRMGSSVNSHKDAGFKGCVLRCDCLPGFRMNPDLDFVGGFWGAAIGDLKSTKSKNFNFRSTIALDRDIPMEWYRYQKDVMESGALGSPSGGGGSDPIDTDNGDYVGF</sequence>
<evidence type="ECO:0008006" key="5">
    <source>
        <dbReference type="Google" id="ProtNLM"/>
    </source>
</evidence>
<evidence type="ECO:0000256" key="1">
    <source>
        <dbReference type="SAM" id="MobiDB-lite"/>
    </source>
</evidence>